<evidence type="ECO:0000313" key="2">
    <source>
        <dbReference type="EMBL" id="VEI02086.1"/>
    </source>
</evidence>
<name>A0A3S4VHH6_9ACTN</name>
<reference evidence="2 3" key="1">
    <citation type="submission" date="2018-12" db="EMBL/GenBank/DDBJ databases">
        <authorList>
            <consortium name="Pathogen Informatics"/>
        </authorList>
    </citation>
    <scope>NUCLEOTIDE SEQUENCE [LARGE SCALE GENOMIC DNA]</scope>
    <source>
        <strain evidence="2 3">NCTC13652</strain>
    </source>
</reference>
<sequence length="258" mass="28266">MSVFRSTRFDDNSTLAEIRDDPDTGTRKLQRESDPKAVAAVQNALYDLHWAQRFPQENHYPSRLRFVDGDFGPVTAASALALKTRYNIRFPPDDPRGVLDGFVRPRTLDRIDRQISHRDDMRVVIISKAGALQDADAPVRLFDEGEEPPPLTPWLGTGPYLYWWTNWDDPTGTVTGLIVAGAADDVFEVHGPILQTWWQAQGAGGPFGPATSDVEPDGSGGFRSTFVNGSISVDPSATVTVKLGPVAYQPPGDDAVFA</sequence>
<dbReference type="EMBL" id="LR134473">
    <property type="protein sequence ID" value="VEI02086.1"/>
    <property type="molecule type" value="Genomic_DNA"/>
</dbReference>
<dbReference type="Gene3D" id="1.10.101.10">
    <property type="entry name" value="PGBD-like superfamily/PGBD"/>
    <property type="match status" value="1"/>
</dbReference>
<evidence type="ECO:0000313" key="3">
    <source>
        <dbReference type="Proteomes" id="UP000277858"/>
    </source>
</evidence>
<dbReference type="AlphaFoldDB" id="A0A3S4VHH6"/>
<protein>
    <submittedName>
        <fullName evidence="2">Uncharacterized protein</fullName>
    </submittedName>
</protein>
<dbReference type="Proteomes" id="UP000277858">
    <property type="component" value="Chromosome"/>
</dbReference>
<organism evidence="2 3">
    <name type="scientific">Acidipropionibacterium jensenii</name>
    <dbReference type="NCBI Taxonomy" id="1749"/>
    <lineage>
        <taxon>Bacteria</taxon>
        <taxon>Bacillati</taxon>
        <taxon>Actinomycetota</taxon>
        <taxon>Actinomycetes</taxon>
        <taxon>Propionibacteriales</taxon>
        <taxon>Propionibacteriaceae</taxon>
        <taxon>Acidipropionibacterium</taxon>
    </lineage>
</organism>
<accession>A0A3S4VHH6</accession>
<dbReference type="InterPro" id="IPR036366">
    <property type="entry name" value="PGBDSf"/>
</dbReference>
<evidence type="ECO:0000256" key="1">
    <source>
        <dbReference type="SAM" id="MobiDB-lite"/>
    </source>
</evidence>
<feature type="region of interest" description="Disordered" evidence="1">
    <location>
        <begin position="14"/>
        <end position="34"/>
    </location>
</feature>
<gene>
    <name evidence="2" type="ORF">NCTC13652_00251</name>
</gene>
<keyword evidence="3" id="KW-1185">Reference proteome</keyword>
<dbReference type="RefSeq" id="WP_028702489.1">
    <property type="nucleotide sequence ID" value="NZ_LR134473.1"/>
</dbReference>
<proteinExistence type="predicted"/>
<dbReference type="OrthoDB" id="10015838at2"/>